<keyword evidence="5 6" id="KW-0961">Cell wall biogenesis/degradation</keyword>
<sequence>MVNATLGQRLFIHVCLLILWRTESSSVDITIVEDALAKGAVCSDGSPSAYQYAKGVGEGINNWLVHLEGGAWCESVERCTYRAGKHVGSSKYMTGLNFTGILNNKKKFNPDFYNWNRILVRYCDGSSFTGDVEEVDPATMLHFRGARIFRAVMEELLAKGMENASNALLTGCSAGGLATILHCDNFRNLLPSSTKVKCVSDAGYFIHAKDYAGGNSSADFFQQVVELHVLSQLTGLSFLIFNLIISVTRLQGSAKNLPPWCTSIMKPSLIENIMAPKRADPCGSWKFCKFNIYKCSPAQAKTWQDFRRAIIRALAALGRSSSRGMFINSCHTHCQTTLDSKWYGPAASRLMNKTIGEAVGDWYYGRSGFQQIDHGHDWPQLCVFDPSEHPKDYLSCTHSSSGQ</sequence>
<keyword evidence="8" id="KW-1185">Reference proteome</keyword>
<dbReference type="InterPro" id="IPR004963">
    <property type="entry name" value="PAE/NOTUM"/>
</dbReference>
<dbReference type="GO" id="GO:0052793">
    <property type="term" value="F:pectin acetylesterase activity"/>
    <property type="evidence" value="ECO:0007669"/>
    <property type="project" value="TreeGrafter"/>
</dbReference>
<reference evidence="7" key="1">
    <citation type="submission" date="2022-12" db="EMBL/GenBank/DDBJ databases">
        <title>Draft genome assemblies for two species of Escallonia (Escalloniales).</title>
        <authorList>
            <person name="Chanderbali A."/>
            <person name="Dervinis C."/>
            <person name="Anghel I."/>
            <person name="Soltis D."/>
            <person name="Soltis P."/>
            <person name="Zapata F."/>
        </authorList>
    </citation>
    <scope>NUCLEOTIDE SEQUENCE</scope>
    <source>
        <strain evidence="7">UCBG64.0493</strain>
        <tissue evidence="7">Leaf</tissue>
    </source>
</reference>
<keyword evidence="4 6" id="KW-0134">Cell wall</keyword>
<feature type="chain" id="PRO_5041517884" description="Pectin acetylesterase" evidence="6">
    <location>
        <begin position="27"/>
        <end position="403"/>
    </location>
</feature>
<organism evidence="7 8">
    <name type="scientific">Escallonia herrerae</name>
    <dbReference type="NCBI Taxonomy" id="1293975"/>
    <lineage>
        <taxon>Eukaryota</taxon>
        <taxon>Viridiplantae</taxon>
        <taxon>Streptophyta</taxon>
        <taxon>Embryophyta</taxon>
        <taxon>Tracheophyta</taxon>
        <taxon>Spermatophyta</taxon>
        <taxon>Magnoliopsida</taxon>
        <taxon>eudicotyledons</taxon>
        <taxon>Gunneridae</taxon>
        <taxon>Pentapetalae</taxon>
        <taxon>asterids</taxon>
        <taxon>campanulids</taxon>
        <taxon>Escalloniales</taxon>
        <taxon>Escalloniaceae</taxon>
        <taxon>Escallonia</taxon>
    </lineage>
</organism>
<dbReference type="AlphaFoldDB" id="A0AA88UW02"/>
<name>A0AA88UW02_9ASTE</name>
<dbReference type="EMBL" id="JAVXUP010004806">
    <property type="protein sequence ID" value="KAK2996673.1"/>
    <property type="molecule type" value="Genomic_DNA"/>
</dbReference>
<comment type="subcellular location">
    <subcellularLocation>
        <location evidence="2 6">Secreted</location>
        <location evidence="2 6">Cell wall</location>
    </subcellularLocation>
</comment>
<evidence type="ECO:0000256" key="6">
    <source>
        <dbReference type="RuleBase" id="RU363114"/>
    </source>
</evidence>
<accession>A0AA88UW02</accession>
<protein>
    <recommendedName>
        <fullName evidence="6">Pectin acetylesterase</fullName>
        <ecNumber evidence="6">3.1.1.-</ecNumber>
    </recommendedName>
</protein>
<evidence type="ECO:0000313" key="7">
    <source>
        <dbReference type="EMBL" id="KAK2996673.1"/>
    </source>
</evidence>
<keyword evidence="6" id="KW-0964">Secreted</keyword>
<comment type="function">
    <text evidence="1 6">Hydrolyzes acetyl esters in homogalacturonan regions of pectin. In type I primary cell wall, galacturonic acid residues of pectin can be acetylated at the O-2 and O-3 positions. Decreasing the degree of acetylation of pectin gels in vitro alters their physical properties.</text>
</comment>
<keyword evidence="6" id="KW-0732">Signal</keyword>
<dbReference type="GO" id="GO:0009505">
    <property type="term" value="C:plant-type cell wall"/>
    <property type="evidence" value="ECO:0007669"/>
    <property type="project" value="TreeGrafter"/>
</dbReference>
<dbReference type="Pfam" id="PF03283">
    <property type="entry name" value="PAE"/>
    <property type="match status" value="2"/>
</dbReference>
<feature type="signal peptide" evidence="6">
    <location>
        <begin position="1"/>
        <end position="26"/>
    </location>
</feature>
<evidence type="ECO:0000256" key="2">
    <source>
        <dbReference type="ARBA" id="ARBA00004191"/>
    </source>
</evidence>
<comment type="similarity">
    <text evidence="3 6">Belongs to the pectinacetylesterase family.</text>
</comment>
<dbReference type="EC" id="3.1.1.-" evidence="6"/>
<evidence type="ECO:0000256" key="1">
    <source>
        <dbReference type="ARBA" id="ARBA00003534"/>
    </source>
</evidence>
<proteinExistence type="inferred from homology"/>
<dbReference type="PANTHER" id="PTHR21562">
    <property type="entry name" value="NOTUM-RELATED"/>
    <property type="match status" value="1"/>
</dbReference>
<comment type="caution">
    <text evidence="7">The sequence shown here is derived from an EMBL/GenBank/DDBJ whole genome shotgun (WGS) entry which is preliminary data.</text>
</comment>
<dbReference type="PANTHER" id="PTHR21562:SF93">
    <property type="entry name" value="PECTIN ACETYLESTERASE 8"/>
    <property type="match status" value="1"/>
</dbReference>
<evidence type="ECO:0000256" key="5">
    <source>
        <dbReference type="ARBA" id="ARBA00023316"/>
    </source>
</evidence>
<keyword evidence="6" id="KW-0378">Hydrolase</keyword>
<evidence type="ECO:0000313" key="8">
    <source>
        <dbReference type="Proteomes" id="UP001188597"/>
    </source>
</evidence>
<gene>
    <name evidence="7" type="ORF">RJ639_025722</name>
</gene>
<dbReference type="GO" id="GO:0071555">
    <property type="term" value="P:cell wall organization"/>
    <property type="evidence" value="ECO:0007669"/>
    <property type="project" value="UniProtKB-KW"/>
</dbReference>
<dbReference type="Proteomes" id="UP001188597">
    <property type="component" value="Unassembled WGS sequence"/>
</dbReference>
<evidence type="ECO:0000256" key="3">
    <source>
        <dbReference type="ARBA" id="ARBA00005784"/>
    </source>
</evidence>
<evidence type="ECO:0000256" key="4">
    <source>
        <dbReference type="ARBA" id="ARBA00022512"/>
    </source>
</evidence>